<dbReference type="Pfam" id="PF00440">
    <property type="entry name" value="TetR_N"/>
    <property type="match status" value="1"/>
</dbReference>
<dbReference type="PANTHER" id="PTHR30055">
    <property type="entry name" value="HTH-TYPE TRANSCRIPTIONAL REGULATOR RUTR"/>
    <property type="match status" value="1"/>
</dbReference>
<evidence type="ECO:0000259" key="3">
    <source>
        <dbReference type="PROSITE" id="PS50977"/>
    </source>
</evidence>
<dbReference type="Gene3D" id="1.10.357.10">
    <property type="entry name" value="Tetracycline Repressor, domain 2"/>
    <property type="match status" value="1"/>
</dbReference>
<keyword evidence="1 2" id="KW-0238">DNA-binding</keyword>
<accession>A0A2R7Z0S5</accession>
<dbReference type="InterPro" id="IPR009057">
    <property type="entry name" value="Homeodomain-like_sf"/>
</dbReference>
<dbReference type="RefSeq" id="WP_108342423.1">
    <property type="nucleotide sequence ID" value="NZ_PYXZ01000001.1"/>
</dbReference>
<reference evidence="4 5" key="1">
    <citation type="submission" date="2018-03" db="EMBL/GenBank/DDBJ databases">
        <authorList>
            <person name="Keele B.F."/>
        </authorList>
    </citation>
    <scope>NUCLEOTIDE SEQUENCE [LARGE SCALE GENOMIC DNA]</scope>
    <source>
        <strain evidence="4 5">IB-3</strain>
    </source>
</reference>
<dbReference type="GO" id="GO:0000976">
    <property type="term" value="F:transcription cis-regulatory region binding"/>
    <property type="evidence" value="ECO:0007669"/>
    <property type="project" value="TreeGrafter"/>
</dbReference>
<dbReference type="SUPFAM" id="SSF46689">
    <property type="entry name" value="Homeodomain-like"/>
    <property type="match status" value="1"/>
</dbReference>
<evidence type="ECO:0000313" key="5">
    <source>
        <dbReference type="Proteomes" id="UP000244867"/>
    </source>
</evidence>
<evidence type="ECO:0000313" key="4">
    <source>
        <dbReference type="EMBL" id="PUA82237.1"/>
    </source>
</evidence>
<dbReference type="PANTHER" id="PTHR30055:SF226">
    <property type="entry name" value="HTH-TYPE TRANSCRIPTIONAL REGULATOR PKSA"/>
    <property type="match status" value="1"/>
</dbReference>
<dbReference type="OrthoDB" id="8220622at2"/>
<name>A0A2R7Z0S5_9ACTN</name>
<dbReference type="EMBL" id="PYXZ01000001">
    <property type="protein sequence ID" value="PUA82237.1"/>
    <property type="molecule type" value="Genomic_DNA"/>
</dbReference>
<sequence>MSTSATTPRTTREAKVDARRDELAESALVTLGERGYARTSLREIAQNSPYSHGVVHYYFDNKVELITYCVRYYKAQCATRYDELVATSTTADELLGRFADKLVETLTDEPQMHRLWYDLRTQAMFEESLREAVLEIDHSLELMIWRVVSRFAELAGARPALDRGTAYALLDGVFEKALLEHLTGTGAALESLRERALTLMPSLISS</sequence>
<evidence type="ECO:0000256" key="1">
    <source>
        <dbReference type="ARBA" id="ARBA00023125"/>
    </source>
</evidence>
<keyword evidence="5" id="KW-1185">Reference proteome</keyword>
<comment type="caution">
    <text evidence="4">The sequence shown here is derived from an EMBL/GenBank/DDBJ whole genome shotgun (WGS) entry which is preliminary data.</text>
</comment>
<feature type="domain" description="HTH tetR-type" evidence="3">
    <location>
        <begin position="17"/>
        <end position="77"/>
    </location>
</feature>
<feature type="DNA-binding region" description="H-T-H motif" evidence="2">
    <location>
        <begin position="40"/>
        <end position="59"/>
    </location>
</feature>
<evidence type="ECO:0000256" key="2">
    <source>
        <dbReference type="PROSITE-ProRule" id="PRU00335"/>
    </source>
</evidence>
<protein>
    <submittedName>
        <fullName evidence="4">TetR family transcriptional regulator</fullName>
    </submittedName>
</protein>
<dbReference type="PROSITE" id="PS50977">
    <property type="entry name" value="HTH_TETR_2"/>
    <property type="match status" value="1"/>
</dbReference>
<dbReference type="Proteomes" id="UP000244867">
    <property type="component" value="Unassembled WGS sequence"/>
</dbReference>
<dbReference type="InterPro" id="IPR001647">
    <property type="entry name" value="HTH_TetR"/>
</dbReference>
<organism evidence="4 5">
    <name type="scientific">Nocardioides currus</name>
    <dbReference type="NCBI Taxonomy" id="2133958"/>
    <lineage>
        <taxon>Bacteria</taxon>
        <taxon>Bacillati</taxon>
        <taxon>Actinomycetota</taxon>
        <taxon>Actinomycetes</taxon>
        <taxon>Propionibacteriales</taxon>
        <taxon>Nocardioidaceae</taxon>
        <taxon>Nocardioides</taxon>
    </lineage>
</organism>
<dbReference type="InterPro" id="IPR050109">
    <property type="entry name" value="HTH-type_TetR-like_transc_reg"/>
</dbReference>
<dbReference type="GO" id="GO:0003700">
    <property type="term" value="F:DNA-binding transcription factor activity"/>
    <property type="evidence" value="ECO:0007669"/>
    <property type="project" value="TreeGrafter"/>
</dbReference>
<dbReference type="AlphaFoldDB" id="A0A2R7Z0S5"/>
<proteinExistence type="predicted"/>
<gene>
    <name evidence="4" type="ORF">C7S10_00270</name>
</gene>